<keyword evidence="2" id="KW-1185">Reference proteome</keyword>
<dbReference type="SUPFAM" id="SSF52047">
    <property type="entry name" value="RNI-like"/>
    <property type="match status" value="1"/>
</dbReference>
<reference evidence="2" key="1">
    <citation type="submission" date="2024-06" db="EMBL/GenBank/DDBJ databases">
        <title>Multi-omics analyses provide insights into the biosynthesis of the anticancer antibiotic pleurotin in Hohenbuehelia grisea.</title>
        <authorList>
            <person name="Weaver J.A."/>
            <person name="Alberti F."/>
        </authorList>
    </citation>
    <scope>NUCLEOTIDE SEQUENCE [LARGE SCALE GENOMIC DNA]</scope>
    <source>
        <strain evidence="2">T-177</strain>
    </source>
</reference>
<organism evidence="1 2">
    <name type="scientific">Hohenbuehelia grisea</name>
    <dbReference type="NCBI Taxonomy" id="104357"/>
    <lineage>
        <taxon>Eukaryota</taxon>
        <taxon>Fungi</taxon>
        <taxon>Dikarya</taxon>
        <taxon>Basidiomycota</taxon>
        <taxon>Agaricomycotina</taxon>
        <taxon>Agaricomycetes</taxon>
        <taxon>Agaricomycetidae</taxon>
        <taxon>Agaricales</taxon>
        <taxon>Pleurotineae</taxon>
        <taxon>Pleurotaceae</taxon>
        <taxon>Hohenbuehelia</taxon>
    </lineage>
</organism>
<proteinExistence type="predicted"/>
<name>A0ABR3JLK1_9AGAR</name>
<evidence type="ECO:0008006" key="3">
    <source>
        <dbReference type="Google" id="ProtNLM"/>
    </source>
</evidence>
<comment type="caution">
    <text evidence="1">The sequence shown here is derived from an EMBL/GenBank/DDBJ whole genome shotgun (WGS) entry which is preliminary data.</text>
</comment>
<sequence>MTHPSFPVELIRSLFSYVSDTRTILSLLYVCRHIHDEAERLLYNDLFLSDLGTGRRRRLLMMRLRDTPRLAQHVRFLSLRLTPDSALLPSSPLTAPIHLMMNLVELDVMIFGPGLPATEIMRNCQAQLRHLYFWTDGALNLTAFLERQPQLLSLALSTGDGTVPLPQPSALPNLRFLAANHTRIIRGLMSGRNIIGLKWTQPEHHEDRLRTNDITPSWQLAVGNLRVLDISTFQDPSIDIMVMVPYLTKVMILFTSQRDAISGDLLAALPALRIVSLSFSVSWSDPERKKIVEDIFAKNPGLIFVENVSWYGHGRFKGGLEEVYGNPTSCLTGPTSDVGRVWILMLRTP</sequence>
<dbReference type="Proteomes" id="UP001556367">
    <property type="component" value="Unassembled WGS sequence"/>
</dbReference>
<gene>
    <name evidence="1" type="ORF">HGRIS_002747</name>
</gene>
<protein>
    <recommendedName>
        <fullName evidence="3">F-box domain-containing protein</fullName>
    </recommendedName>
</protein>
<evidence type="ECO:0000313" key="1">
    <source>
        <dbReference type="EMBL" id="KAL0956611.1"/>
    </source>
</evidence>
<evidence type="ECO:0000313" key="2">
    <source>
        <dbReference type="Proteomes" id="UP001556367"/>
    </source>
</evidence>
<dbReference type="EMBL" id="JASNQZ010000006">
    <property type="protein sequence ID" value="KAL0956611.1"/>
    <property type="molecule type" value="Genomic_DNA"/>
</dbReference>
<accession>A0ABR3JLK1</accession>